<evidence type="ECO:0000313" key="2">
    <source>
        <dbReference type="Proteomes" id="UP000177167"/>
    </source>
</evidence>
<accession>A0A1F8F7Z9</accession>
<organism evidence="1 2">
    <name type="scientific">Candidatus Yanofskybacteria bacterium RIFCSPHIGHO2_02_FULL_41_11</name>
    <dbReference type="NCBI Taxonomy" id="1802675"/>
    <lineage>
        <taxon>Bacteria</taxon>
        <taxon>Candidatus Yanofskyibacteriota</taxon>
    </lineage>
</organism>
<name>A0A1F8F7Z9_9BACT</name>
<proteinExistence type="predicted"/>
<sequence>MNNWVRKHDRDEYENGWVLSIDVDSRVVIVQTDLSRTIVTFKVNGEDLFRFRVGSIVPVTLEDDKAYISGTYVEVVEIKHKSPA</sequence>
<evidence type="ECO:0000313" key="1">
    <source>
        <dbReference type="EMBL" id="OGN09255.1"/>
    </source>
</evidence>
<dbReference type="AlphaFoldDB" id="A0A1F8F7Z9"/>
<dbReference type="Proteomes" id="UP000177167">
    <property type="component" value="Unassembled WGS sequence"/>
</dbReference>
<dbReference type="EMBL" id="MGJP01000040">
    <property type="protein sequence ID" value="OGN09255.1"/>
    <property type="molecule type" value="Genomic_DNA"/>
</dbReference>
<reference evidence="1 2" key="1">
    <citation type="journal article" date="2016" name="Nat. Commun.">
        <title>Thousands of microbial genomes shed light on interconnected biogeochemical processes in an aquifer system.</title>
        <authorList>
            <person name="Anantharaman K."/>
            <person name="Brown C.T."/>
            <person name="Hug L.A."/>
            <person name="Sharon I."/>
            <person name="Castelle C.J."/>
            <person name="Probst A.J."/>
            <person name="Thomas B.C."/>
            <person name="Singh A."/>
            <person name="Wilkins M.J."/>
            <person name="Karaoz U."/>
            <person name="Brodie E.L."/>
            <person name="Williams K.H."/>
            <person name="Hubbard S.S."/>
            <person name="Banfield J.F."/>
        </authorList>
    </citation>
    <scope>NUCLEOTIDE SEQUENCE [LARGE SCALE GENOMIC DNA]</scope>
</reference>
<gene>
    <name evidence="1" type="ORF">A3J46_04615</name>
</gene>
<protein>
    <submittedName>
        <fullName evidence="1">Uncharacterized protein</fullName>
    </submittedName>
</protein>
<comment type="caution">
    <text evidence="1">The sequence shown here is derived from an EMBL/GenBank/DDBJ whole genome shotgun (WGS) entry which is preliminary data.</text>
</comment>